<sequence>MAPDPHPSPPDDPSPDGPSTAGPQAREDASVPEEAGTEDEAEAGNGVGNGGAGAVPDRGGGRWRRASRLGLTLPGCWGALLLACLSFTPSLLPRGGVLQGVVCGISAAIGYGLGVVAAHVWRAFADRETRAPSPASRRILAVASAVLLGLAFGLGQYWQHEIRVLLEVTEYSALATVACPFVAVLLFLLLLSAGRGLRRLYRWVARLLRRWTGPRAARATGWIVVAGLAWALVSGVLLSGLVSAANGVFSLRDEETSEGVRRPVSSLRSGGPGSLVPWDSLGREGRAFTGRGPTAREIGALTHRPALEPVRAYAGLATADDAEVRAERAVADLRRAGGFTRANLLVVTTTGSGWVDPAAVDSFEYLGDGDAATVAMQYSYLPSWLSYLVDRSKAREAGRELFDAVYDVWSKLPADRRPRLFVAGESLGAFGAETAFSGEYDLRNRTAGTLFAGPPNFNTLFREFSDHREAGSPEVEPVYKGGRTVRFTADPGAGTAPEGRPWDGTRVLYLMHPSDPIVWWSPDLAFSEPDWIGEAPGGDVLEGMVWIPFVTFWQVTADLPFSTGVPDGHGHTYRAAYVDGWNAVMRPSGFTPQDLDRLREVVSPPRK</sequence>
<feature type="transmembrane region" description="Helical" evidence="2">
    <location>
        <begin position="98"/>
        <end position="118"/>
    </location>
</feature>
<evidence type="ECO:0000259" key="4">
    <source>
        <dbReference type="Pfam" id="PF15420"/>
    </source>
</evidence>
<name>A0A919ERJ1_STRFL</name>
<dbReference type="Pfam" id="PF15420">
    <property type="entry name" value="Abhydrolase_9_N"/>
    <property type="match status" value="1"/>
</dbReference>
<dbReference type="RefSeq" id="WP_229915811.1">
    <property type="nucleotide sequence ID" value="NZ_BNBE01000004.1"/>
</dbReference>
<evidence type="ECO:0000256" key="1">
    <source>
        <dbReference type="SAM" id="MobiDB-lite"/>
    </source>
</evidence>
<comment type="caution">
    <text evidence="5">The sequence shown here is derived from an EMBL/GenBank/DDBJ whole genome shotgun (WGS) entry which is preliminary data.</text>
</comment>
<feature type="region of interest" description="Disordered" evidence="1">
    <location>
        <begin position="1"/>
        <end position="59"/>
    </location>
</feature>
<feature type="compositionally biased region" description="Pro residues" evidence="1">
    <location>
        <begin position="1"/>
        <end position="16"/>
    </location>
</feature>
<keyword evidence="6" id="KW-1185">Reference proteome</keyword>
<keyword evidence="2" id="KW-0812">Transmembrane</keyword>
<evidence type="ECO:0000256" key="2">
    <source>
        <dbReference type="SAM" id="Phobius"/>
    </source>
</evidence>
<reference evidence="5" key="2">
    <citation type="submission" date="2020-09" db="EMBL/GenBank/DDBJ databases">
        <authorList>
            <person name="Sun Q."/>
            <person name="Ohkuma M."/>
        </authorList>
    </citation>
    <scope>NUCLEOTIDE SEQUENCE</scope>
    <source>
        <strain evidence="5">JCM 4122</strain>
    </source>
</reference>
<protein>
    <submittedName>
        <fullName evidence="5">Membrane protein</fullName>
    </submittedName>
</protein>
<feature type="domain" description="Alpha/beta-hydrolase catalytic" evidence="3">
    <location>
        <begin position="310"/>
        <end position="598"/>
    </location>
</feature>
<reference evidence="5" key="1">
    <citation type="journal article" date="2014" name="Int. J. Syst. Evol. Microbiol.">
        <title>Complete genome sequence of Corynebacterium casei LMG S-19264T (=DSM 44701T), isolated from a smear-ripened cheese.</title>
        <authorList>
            <consortium name="US DOE Joint Genome Institute (JGI-PGF)"/>
            <person name="Walter F."/>
            <person name="Albersmeier A."/>
            <person name="Kalinowski J."/>
            <person name="Ruckert C."/>
        </authorList>
    </citation>
    <scope>NUCLEOTIDE SEQUENCE</scope>
    <source>
        <strain evidence="5">JCM 4122</strain>
    </source>
</reference>
<accession>A0A919ERJ1</accession>
<dbReference type="InterPro" id="IPR027787">
    <property type="entry name" value="Alpha/beta-hydrolase_catalytic"/>
</dbReference>
<organism evidence="5 6">
    <name type="scientific">Streptomyces filamentosus</name>
    <name type="common">Streptomyces roseosporus</name>
    <dbReference type="NCBI Taxonomy" id="67294"/>
    <lineage>
        <taxon>Bacteria</taxon>
        <taxon>Bacillati</taxon>
        <taxon>Actinomycetota</taxon>
        <taxon>Actinomycetes</taxon>
        <taxon>Kitasatosporales</taxon>
        <taxon>Streptomycetaceae</taxon>
        <taxon>Streptomyces</taxon>
    </lineage>
</organism>
<feature type="domain" description="Alpha/beta-hydrolase N-terminal" evidence="4">
    <location>
        <begin position="87"/>
        <end position="293"/>
    </location>
</feature>
<gene>
    <name evidence="5" type="ORF">GCM10017667_71670</name>
</gene>
<feature type="transmembrane region" description="Helical" evidence="2">
    <location>
        <begin position="171"/>
        <end position="193"/>
    </location>
</feature>
<feature type="transmembrane region" description="Helical" evidence="2">
    <location>
        <begin position="139"/>
        <end position="159"/>
    </location>
</feature>
<evidence type="ECO:0000313" key="6">
    <source>
        <dbReference type="Proteomes" id="UP000632849"/>
    </source>
</evidence>
<evidence type="ECO:0000313" key="5">
    <source>
        <dbReference type="EMBL" id="GHG25376.1"/>
    </source>
</evidence>
<keyword evidence="2" id="KW-1133">Transmembrane helix</keyword>
<dbReference type="AlphaFoldDB" id="A0A919ERJ1"/>
<dbReference type="EMBL" id="BNBE01000004">
    <property type="protein sequence ID" value="GHG25376.1"/>
    <property type="molecule type" value="Genomic_DNA"/>
</dbReference>
<keyword evidence="2" id="KW-0472">Membrane</keyword>
<dbReference type="Pfam" id="PF10081">
    <property type="entry name" value="Abhydrolase_9"/>
    <property type="match status" value="1"/>
</dbReference>
<evidence type="ECO:0000259" key="3">
    <source>
        <dbReference type="Pfam" id="PF10081"/>
    </source>
</evidence>
<feature type="transmembrane region" description="Helical" evidence="2">
    <location>
        <begin position="219"/>
        <end position="242"/>
    </location>
</feature>
<proteinExistence type="predicted"/>
<feature type="transmembrane region" description="Helical" evidence="2">
    <location>
        <begin position="71"/>
        <end position="92"/>
    </location>
</feature>
<dbReference type="Proteomes" id="UP000632849">
    <property type="component" value="Unassembled WGS sequence"/>
</dbReference>
<dbReference type="InterPro" id="IPR027788">
    <property type="entry name" value="Alpha/beta-hydrolase_N_dom"/>
</dbReference>